<dbReference type="Gene3D" id="3.40.50.11960">
    <property type="match status" value="1"/>
</dbReference>
<dbReference type="Pfam" id="PF10199">
    <property type="entry name" value="Adaptin_binding"/>
    <property type="match status" value="1"/>
</dbReference>
<evidence type="ECO:0008006" key="4">
    <source>
        <dbReference type="Google" id="ProtNLM"/>
    </source>
</evidence>
<feature type="compositionally biased region" description="Low complexity" evidence="1">
    <location>
        <begin position="198"/>
        <end position="211"/>
    </location>
</feature>
<protein>
    <recommendedName>
        <fullName evidence="4">Alpha-and gamma-adaptin-binding protein p34</fullName>
    </recommendedName>
</protein>
<feature type="compositionally biased region" description="Basic and acidic residues" evidence="1">
    <location>
        <begin position="214"/>
        <end position="223"/>
    </location>
</feature>
<gene>
    <name evidence="2" type="ORF">CRM22_004206</name>
</gene>
<dbReference type="InterPro" id="IPR019341">
    <property type="entry name" value="Alpha/Gamma-adaptin-bd_p34"/>
</dbReference>
<feature type="region of interest" description="Disordered" evidence="1">
    <location>
        <begin position="272"/>
        <end position="299"/>
    </location>
</feature>
<organism evidence="2 3">
    <name type="scientific">Opisthorchis felineus</name>
    <dbReference type="NCBI Taxonomy" id="147828"/>
    <lineage>
        <taxon>Eukaryota</taxon>
        <taxon>Metazoa</taxon>
        <taxon>Spiralia</taxon>
        <taxon>Lophotrochozoa</taxon>
        <taxon>Platyhelminthes</taxon>
        <taxon>Trematoda</taxon>
        <taxon>Digenea</taxon>
        <taxon>Opisthorchiida</taxon>
        <taxon>Opisthorchiata</taxon>
        <taxon>Opisthorchiidae</taxon>
        <taxon>Opisthorchis</taxon>
    </lineage>
</organism>
<reference evidence="2 3" key="1">
    <citation type="journal article" date="2019" name="BMC Genomics">
        <title>New insights from Opisthorchis felineus genome: update on genomics of the epidemiologically important liver flukes.</title>
        <authorList>
            <person name="Ershov N.I."/>
            <person name="Mordvinov V.A."/>
            <person name="Prokhortchouk E.B."/>
            <person name="Pakharukova M.Y."/>
            <person name="Gunbin K.V."/>
            <person name="Ustyantsev K."/>
            <person name="Genaev M.A."/>
            <person name="Blinov A.G."/>
            <person name="Mazur A."/>
            <person name="Boulygina E."/>
            <person name="Tsygankova S."/>
            <person name="Khrameeva E."/>
            <person name="Chekanov N."/>
            <person name="Fan G."/>
            <person name="Xiao A."/>
            <person name="Zhang H."/>
            <person name="Xu X."/>
            <person name="Yang H."/>
            <person name="Solovyev V."/>
            <person name="Lee S.M."/>
            <person name="Liu X."/>
            <person name="Afonnikov D.A."/>
            <person name="Skryabin K.G."/>
        </authorList>
    </citation>
    <scope>NUCLEOTIDE SEQUENCE [LARGE SCALE GENOMIC DNA]</scope>
    <source>
        <strain evidence="2">AK-0245</strain>
        <tissue evidence="2">Whole organism</tissue>
    </source>
</reference>
<dbReference type="PANTHER" id="PTHR14659:SF1">
    <property type="entry name" value="ALPHA- AND GAMMA-ADAPTIN-BINDING PROTEIN P34"/>
    <property type="match status" value="1"/>
</dbReference>
<evidence type="ECO:0000313" key="3">
    <source>
        <dbReference type="Proteomes" id="UP000308267"/>
    </source>
</evidence>
<feature type="region of interest" description="Disordered" evidence="1">
    <location>
        <begin position="195"/>
        <end position="229"/>
    </location>
</feature>
<dbReference type="EMBL" id="SJOL01006360">
    <property type="protein sequence ID" value="TGZ68554.1"/>
    <property type="molecule type" value="Genomic_DNA"/>
</dbReference>
<accession>A0A4V3SFI4</accession>
<sequence length="299" mass="33674">MDHPVLALVNVETTCSPAELFPNVSSSTIQVGDCSEILLHMRCKYYRANVIVREIHERSQMKGAEAVVICFDGRKASSWDSSCNWMQAANELNLPLRLLVCGTLVPASLSTNSQADMTSYHRFAIEREFELIELQPEEDDIEEGEEFGVHRLKSALEAHMWPNMELLEAVNPRRQITTDVMTSTRVNMLDDKCVSETNENSISNNKSPSSSPVTEKDENKESDAELSLDETAESFERLCLRLLKTRDQMSGLGFEERKKLAEKVTMEFWKAVGDSDDELTGEESDDDHLSAKMVSTQPT</sequence>
<dbReference type="PANTHER" id="PTHR14659">
    <property type="entry name" value="ALPHA- AND GAMMA-ADAPTIN-BINDING PROTEIN P34"/>
    <property type="match status" value="1"/>
</dbReference>
<evidence type="ECO:0000256" key="1">
    <source>
        <dbReference type="SAM" id="MobiDB-lite"/>
    </source>
</evidence>
<proteinExistence type="predicted"/>
<keyword evidence="3" id="KW-1185">Reference proteome</keyword>
<name>A0A4V3SFI4_OPIFE</name>
<evidence type="ECO:0000313" key="2">
    <source>
        <dbReference type="EMBL" id="TGZ68554.1"/>
    </source>
</evidence>
<comment type="caution">
    <text evidence="2">The sequence shown here is derived from an EMBL/GenBank/DDBJ whole genome shotgun (WGS) entry which is preliminary data.</text>
</comment>
<dbReference type="OrthoDB" id="1741717at2759"/>
<dbReference type="AlphaFoldDB" id="A0A4V3SFI4"/>
<dbReference type="Proteomes" id="UP000308267">
    <property type="component" value="Unassembled WGS sequence"/>
</dbReference>
<dbReference type="STRING" id="147828.A0A4V3SFI4"/>
<feature type="compositionally biased region" description="Acidic residues" evidence="1">
    <location>
        <begin position="274"/>
        <end position="286"/>
    </location>
</feature>